<dbReference type="KEGG" id="cmr:Cycma_5014"/>
<evidence type="ECO:0000313" key="2">
    <source>
        <dbReference type="Proteomes" id="UP000001635"/>
    </source>
</evidence>
<dbReference type="SUPFAM" id="SSF101744">
    <property type="entry name" value="Rof/RNase P subunit-like"/>
    <property type="match status" value="1"/>
</dbReference>
<reference evidence="2" key="1">
    <citation type="submission" date="2011-07" db="EMBL/GenBank/DDBJ databases">
        <title>The complete genome of Cyclobacterium marinum DSM 745.</title>
        <authorList>
            <person name="Lucas S."/>
            <person name="Han J."/>
            <person name="Lapidus A."/>
            <person name="Bruce D."/>
            <person name="Goodwin L."/>
            <person name="Pitluck S."/>
            <person name="Peters L."/>
            <person name="Kyrpides N."/>
            <person name="Mavromatis K."/>
            <person name="Ivanova N."/>
            <person name="Ovchinnikova G."/>
            <person name="Chertkov O."/>
            <person name="Detter J.C."/>
            <person name="Tapia R."/>
            <person name="Han C."/>
            <person name="Land M."/>
            <person name="Hauser L."/>
            <person name="Markowitz V."/>
            <person name="Cheng J.-F."/>
            <person name="Hugenholtz P."/>
            <person name="Woyke T."/>
            <person name="Wu D."/>
            <person name="Tindall B."/>
            <person name="Schuetze A."/>
            <person name="Brambilla E."/>
            <person name="Klenk H.-P."/>
            <person name="Eisen J.A."/>
        </authorList>
    </citation>
    <scope>NUCLEOTIDE SEQUENCE [LARGE SCALE GENOMIC DNA]</scope>
    <source>
        <strain evidence="2">ATCC 25205 / DSM 745 / LMG 13164 / NCIMB 1802</strain>
    </source>
</reference>
<keyword evidence="2" id="KW-1185">Reference proteome</keyword>
<dbReference type="InterPro" id="IPR023534">
    <property type="entry name" value="Rof/RNase_P-like"/>
</dbReference>
<evidence type="ECO:0000313" key="1">
    <source>
        <dbReference type="EMBL" id="AEL28698.1"/>
    </source>
</evidence>
<dbReference type="Proteomes" id="UP000001635">
    <property type="component" value="Chromosome"/>
</dbReference>
<accession>G0J829</accession>
<name>G0J829_CYCMS</name>
<dbReference type="Gene3D" id="2.30.30.400">
    <property type="entry name" value="Rof-like"/>
    <property type="match status" value="1"/>
</dbReference>
<dbReference type="OrthoDB" id="5344363at2"/>
<dbReference type="eggNOG" id="COG4568">
    <property type="taxonomic scope" value="Bacteria"/>
</dbReference>
<dbReference type="RefSeq" id="WP_014022977.1">
    <property type="nucleotide sequence ID" value="NC_015914.1"/>
</dbReference>
<sequence length="85" mass="10148">MDKQPKYIPIDCLFVDRLQDWATRKEVVKIVYKNIIDEVVTVNTRITDIYTKNKEEFIVLENKVTFRLDRLISVNEHNVSSCRMD</sequence>
<dbReference type="EMBL" id="CP002955">
    <property type="protein sequence ID" value="AEL28698.1"/>
    <property type="molecule type" value="Genomic_DNA"/>
</dbReference>
<protein>
    <submittedName>
        <fullName evidence="1">Uncharacterized protein</fullName>
    </submittedName>
</protein>
<gene>
    <name evidence="1" type="ordered locus">Cycma_5014</name>
</gene>
<dbReference type="HOGENOM" id="CLU_187661_0_0_10"/>
<dbReference type="STRING" id="880070.Cycma_5014"/>
<organism evidence="1 2">
    <name type="scientific">Cyclobacterium marinum (strain ATCC 25205 / DSM 745 / LMG 13164 / NCIMB 1802)</name>
    <name type="common">Flectobacillus marinus</name>
    <dbReference type="NCBI Taxonomy" id="880070"/>
    <lineage>
        <taxon>Bacteria</taxon>
        <taxon>Pseudomonadati</taxon>
        <taxon>Bacteroidota</taxon>
        <taxon>Cytophagia</taxon>
        <taxon>Cytophagales</taxon>
        <taxon>Cyclobacteriaceae</taxon>
        <taxon>Cyclobacterium</taxon>
    </lineage>
</organism>
<dbReference type="InterPro" id="IPR038626">
    <property type="entry name" value="Rof-like_sf"/>
</dbReference>
<dbReference type="AlphaFoldDB" id="G0J829"/>
<proteinExistence type="predicted"/>